<gene>
    <name evidence="1" type="ORF">KoPa4_00044</name>
</gene>
<dbReference type="EMBL" id="PP496414">
    <property type="protein sequence ID" value="WYV99212.1"/>
    <property type="molecule type" value="Genomic_DNA"/>
</dbReference>
<reference evidence="1" key="1">
    <citation type="submission" date="2024-03" db="EMBL/GenBank/DDBJ databases">
        <title>Isolation and characterization of a phage collection against Pseudomonas putida.</title>
        <authorList>
            <person name="Brauer A."/>
            <person name="Rosendahl S."/>
            <person name="Kangsep A."/>
            <person name="Rikberg R."/>
            <person name="Lewanczyk A.C."/>
            <person name="Horak R."/>
            <person name="Tamman H."/>
        </authorList>
    </citation>
    <scope>NUCLEOTIDE SEQUENCE</scope>
</reference>
<protein>
    <submittedName>
        <fullName evidence="1">Uncharacterized protein</fullName>
    </submittedName>
</protein>
<evidence type="ECO:0000313" key="1">
    <source>
        <dbReference type="EMBL" id="WYV99212.1"/>
    </source>
</evidence>
<evidence type="ECO:0000313" key="2">
    <source>
        <dbReference type="Proteomes" id="UP001433872"/>
    </source>
</evidence>
<dbReference type="Proteomes" id="UP001433872">
    <property type="component" value="Segment"/>
</dbReference>
<keyword evidence="2" id="KW-1185">Reference proteome</keyword>
<organism evidence="1 2">
    <name type="scientific">Pseudomonas phage vB_PpuM-KoPa-4</name>
    <dbReference type="NCBI Taxonomy" id="3132618"/>
    <lineage>
        <taxon>Viruses</taxon>
        <taxon>Duplodnaviria</taxon>
        <taxon>Heunggongvirae</taxon>
        <taxon>Uroviricota</taxon>
        <taxon>Caudoviricetes</taxon>
        <taxon>Vandenendeviridae</taxon>
        <taxon>Gorskivirinae</taxon>
        <taxon>Tartuvirus</taxon>
        <taxon>Tartuvirus kopa4</taxon>
    </lineage>
</organism>
<sequence>MEGFVEHKGAFWRIQGHVLMVQAESLVHLMDNVAHSLMMPWAFSVEGEHYQFTHPLTMREREEHAWLYHRMEALNKTVDNEPEPPHNPGPQAA</sequence>
<proteinExistence type="predicted"/>
<accession>A0AAX4MWR4</accession>
<name>A0AAX4MWR4_9CAUD</name>